<gene>
    <name evidence="1" type="ORF">MFLAVUS_011313</name>
</gene>
<evidence type="ECO:0000313" key="1">
    <source>
        <dbReference type="EMBL" id="GAA5817760.1"/>
    </source>
</evidence>
<name>A0ABP9ZF71_9FUNG</name>
<evidence type="ECO:0000313" key="2">
    <source>
        <dbReference type="Proteomes" id="UP001473302"/>
    </source>
</evidence>
<accession>A0ABP9ZF71</accession>
<keyword evidence="2" id="KW-1185">Reference proteome</keyword>
<organism evidence="1 2">
    <name type="scientific">Mucor flavus</name>
    <dbReference type="NCBI Taxonomy" id="439312"/>
    <lineage>
        <taxon>Eukaryota</taxon>
        <taxon>Fungi</taxon>
        <taxon>Fungi incertae sedis</taxon>
        <taxon>Mucoromycota</taxon>
        <taxon>Mucoromycotina</taxon>
        <taxon>Mucoromycetes</taxon>
        <taxon>Mucorales</taxon>
        <taxon>Mucorineae</taxon>
        <taxon>Mucoraceae</taxon>
        <taxon>Mucor</taxon>
    </lineage>
</organism>
<comment type="caution">
    <text evidence="1">The sequence shown here is derived from an EMBL/GenBank/DDBJ whole genome shotgun (WGS) entry which is preliminary data.</text>
</comment>
<reference evidence="1 2" key="1">
    <citation type="submission" date="2024-04" db="EMBL/GenBank/DDBJ databases">
        <title>genome sequences of Mucor flavus KT1a and Helicostylum pulchrum KT1b strains isolated from the surface of a dry-aged beef.</title>
        <authorList>
            <person name="Toyotome T."/>
            <person name="Hosono M."/>
            <person name="Torimaru M."/>
            <person name="Fukuda K."/>
            <person name="Mikami N."/>
        </authorList>
    </citation>
    <scope>NUCLEOTIDE SEQUENCE [LARGE SCALE GENOMIC DNA]</scope>
    <source>
        <strain evidence="1 2">KT1a</strain>
    </source>
</reference>
<protein>
    <submittedName>
        <fullName evidence="1">Uncharacterized protein</fullName>
    </submittedName>
</protein>
<sequence>MEYSQDKRFCYSSTSTFTHRLLNFVYGKIFAVGKDNLMILCICNRFCGSPCNRIHFTSYDRRAMADYFFEKARNMILDQFDVPGKKLENVMSINILGRYMHANFKHKEGDEFIAIAYQICLDLANKFKNPPQNPSYKYQVDYALFTRHITITMSLRGLLNGLFDRPTDESSHLTLNGSL</sequence>
<proteinExistence type="predicted"/>
<dbReference type="Proteomes" id="UP001473302">
    <property type="component" value="Unassembled WGS sequence"/>
</dbReference>
<dbReference type="EMBL" id="BAABUK010000049">
    <property type="protein sequence ID" value="GAA5817760.1"/>
    <property type="molecule type" value="Genomic_DNA"/>
</dbReference>